<accession>A0A9X3EAW2</accession>
<name>A0A9X3EAW2_9GAMM</name>
<dbReference type="EMBL" id="JAPNOA010000016">
    <property type="protein sequence ID" value="MCY0964232.1"/>
    <property type="molecule type" value="Genomic_DNA"/>
</dbReference>
<gene>
    <name evidence="1" type="ORF">OUO13_03465</name>
</gene>
<keyword evidence="2" id="KW-1185">Reference proteome</keyword>
<dbReference type="RefSeq" id="WP_283172450.1">
    <property type="nucleotide sequence ID" value="NZ_JAPNOA010000016.1"/>
</dbReference>
<proteinExistence type="predicted"/>
<evidence type="ECO:0000313" key="1">
    <source>
        <dbReference type="EMBL" id="MCY0964232.1"/>
    </source>
</evidence>
<comment type="caution">
    <text evidence="1">The sequence shown here is derived from an EMBL/GenBank/DDBJ whole genome shotgun (WGS) entry which is preliminary data.</text>
</comment>
<sequence length="82" mass="9184">MSQAVTVPDPEQDIEISTILSARVMIPITCDRCSRDTDVSLSHLRALALIRCSHCGCERYFTENELRITKTVLASAGYYFTV</sequence>
<dbReference type="Proteomes" id="UP001150830">
    <property type="component" value="Unassembled WGS sequence"/>
</dbReference>
<protein>
    <submittedName>
        <fullName evidence="1">Uncharacterized protein</fullName>
    </submittedName>
</protein>
<evidence type="ECO:0000313" key="2">
    <source>
        <dbReference type="Proteomes" id="UP001150830"/>
    </source>
</evidence>
<dbReference type="AlphaFoldDB" id="A0A9X3EAW2"/>
<organism evidence="1 2">
    <name type="scientific">Parathalassolituus penaei</name>
    <dbReference type="NCBI Taxonomy" id="2997323"/>
    <lineage>
        <taxon>Bacteria</taxon>
        <taxon>Pseudomonadati</taxon>
        <taxon>Pseudomonadota</taxon>
        <taxon>Gammaproteobacteria</taxon>
        <taxon>Oceanospirillales</taxon>
        <taxon>Oceanospirillaceae</taxon>
        <taxon>Parathalassolituus</taxon>
    </lineage>
</organism>
<reference evidence="1" key="1">
    <citation type="submission" date="2022-11" db="EMBL/GenBank/DDBJ databases">
        <title>Parathalassolutuus dongxingensis gen. nov., sp. nov., a novel member of family Oceanospirillaceae isolated from a coastal shrimp pond in Guangxi, China.</title>
        <authorList>
            <person name="Chen H."/>
        </authorList>
    </citation>
    <scope>NUCLEOTIDE SEQUENCE</scope>
    <source>
        <strain evidence="1">G-43</strain>
    </source>
</reference>